<name>A0ABR9W8U0_9BACT</name>
<accession>A0ABR9W8U0</accession>
<comment type="caution">
    <text evidence="2">The sequence shown here is derived from an EMBL/GenBank/DDBJ whole genome shotgun (WGS) entry which is preliminary data.</text>
</comment>
<protein>
    <submittedName>
        <fullName evidence="2">Recombinase family protein</fullName>
    </submittedName>
</protein>
<dbReference type="Gene3D" id="3.40.50.1390">
    <property type="entry name" value="Resolvase, N-terminal catalytic domain"/>
    <property type="match status" value="1"/>
</dbReference>
<gene>
    <name evidence="2" type="ORF">IEE83_08370</name>
</gene>
<reference evidence="3" key="1">
    <citation type="submission" date="2023-07" db="EMBL/GenBank/DDBJ databases">
        <title>Dyadobacter sp. nov 'subterranea' isolated from contaminted grondwater.</title>
        <authorList>
            <person name="Szabo I."/>
            <person name="Al-Omari J."/>
            <person name="Szerdahelyi S.G."/>
            <person name="Rado J."/>
        </authorList>
    </citation>
    <scope>NUCLEOTIDE SEQUENCE [LARGE SCALE GENOMIC DNA]</scope>
    <source>
        <strain evidence="3">UP-52</strain>
    </source>
</reference>
<dbReference type="Proteomes" id="UP000634134">
    <property type="component" value="Unassembled WGS sequence"/>
</dbReference>
<evidence type="ECO:0000313" key="2">
    <source>
        <dbReference type="EMBL" id="MBE9461895.1"/>
    </source>
</evidence>
<feature type="domain" description="Resolvase/invertase-type recombinase catalytic" evidence="1">
    <location>
        <begin position="1"/>
        <end position="69"/>
    </location>
</feature>
<proteinExistence type="predicted"/>
<dbReference type="PROSITE" id="PS51736">
    <property type="entry name" value="RECOMBINASES_3"/>
    <property type="match status" value="1"/>
</dbReference>
<dbReference type="SUPFAM" id="SSF53041">
    <property type="entry name" value="Resolvase-like"/>
    <property type="match status" value="1"/>
</dbReference>
<dbReference type="EMBL" id="JACYGY010000001">
    <property type="protein sequence ID" value="MBE9461895.1"/>
    <property type="molecule type" value="Genomic_DNA"/>
</dbReference>
<evidence type="ECO:0000259" key="1">
    <source>
        <dbReference type="PROSITE" id="PS51736"/>
    </source>
</evidence>
<sequence>MKMVGELRKGDIIVVWRVDRFGRTTYELIKLMVEWKELGVEFLSISGVIDTSTKMVRLWYMLSLVFAEN</sequence>
<organism evidence="2 3">
    <name type="scientific">Dyadobacter subterraneus</name>
    <dbReference type="NCBI Taxonomy" id="2773304"/>
    <lineage>
        <taxon>Bacteria</taxon>
        <taxon>Pseudomonadati</taxon>
        <taxon>Bacteroidota</taxon>
        <taxon>Cytophagia</taxon>
        <taxon>Cytophagales</taxon>
        <taxon>Spirosomataceae</taxon>
        <taxon>Dyadobacter</taxon>
    </lineage>
</organism>
<dbReference type="InterPro" id="IPR036162">
    <property type="entry name" value="Resolvase-like_N_sf"/>
</dbReference>
<dbReference type="Pfam" id="PF00239">
    <property type="entry name" value="Resolvase"/>
    <property type="match status" value="1"/>
</dbReference>
<keyword evidence="3" id="KW-1185">Reference proteome</keyword>
<dbReference type="InterPro" id="IPR006119">
    <property type="entry name" value="Resolv_N"/>
</dbReference>
<evidence type="ECO:0000313" key="3">
    <source>
        <dbReference type="Proteomes" id="UP000634134"/>
    </source>
</evidence>